<comment type="caution">
    <text evidence="1">The sequence shown here is derived from an EMBL/GenBank/DDBJ whole genome shotgun (WGS) entry which is preliminary data.</text>
</comment>
<dbReference type="EMBL" id="JALIDZ010000002">
    <property type="protein sequence ID" value="MCT8970996.1"/>
    <property type="molecule type" value="Genomic_DNA"/>
</dbReference>
<keyword evidence="2" id="KW-1185">Reference proteome</keyword>
<dbReference type="SUPFAM" id="SSF52833">
    <property type="entry name" value="Thioredoxin-like"/>
    <property type="match status" value="1"/>
</dbReference>
<dbReference type="Proteomes" id="UP001320898">
    <property type="component" value="Unassembled WGS sequence"/>
</dbReference>
<sequence length="123" mass="13852">MIAAPAISAELLMFEDDGCVWCARWDAEVAPDYAESSHGQIAPLRRFDLRRDPLPDDLELKSRVRYTPTFVLVDDNREVGRIMGYPGRDIFWTQLDALIARIEPDENRPSLTTAAATPYQAGV</sequence>
<gene>
    <name evidence="1" type="ORF">MUB46_03905</name>
</gene>
<name>A0AAW5QX01_9HYPH</name>
<dbReference type="Gene3D" id="3.40.30.10">
    <property type="entry name" value="Glutaredoxin"/>
    <property type="match status" value="1"/>
</dbReference>
<protein>
    <submittedName>
        <fullName evidence="1">Thioredoxin family protein</fullName>
    </submittedName>
</protein>
<evidence type="ECO:0000313" key="1">
    <source>
        <dbReference type="EMBL" id="MCT8970996.1"/>
    </source>
</evidence>
<reference evidence="1 2" key="1">
    <citation type="submission" date="2022-04" db="EMBL/GenBank/DDBJ databases">
        <authorList>
            <person name="Ye Y.-Q."/>
            <person name="Du Z.-J."/>
        </authorList>
    </citation>
    <scope>NUCLEOTIDE SEQUENCE [LARGE SCALE GENOMIC DNA]</scope>
    <source>
        <strain evidence="1 2">A6E488</strain>
    </source>
</reference>
<proteinExistence type="predicted"/>
<dbReference type="InterPro" id="IPR036249">
    <property type="entry name" value="Thioredoxin-like_sf"/>
</dbReference>
<evidence type="ECO:0000313" key="2">
    <source>
        <dbReference type="Proteomes" id="UP001320898"/>
    </source>
</evidence>
<dbReference type="AlphaFoldDB" id="A0AAW5QX01"/>
<accession>A0AAW5QX01</accession>
<dbReference type="RefSeq" id="WP_261614573.1">
    <property type="nucleotide sequence ID" value="NZ_JALIDZ010000002.1"/>
</dbReference>
<organism evidence="1 2">
    <name type="scientific">Microbaculum marinisediminis</name>
    <dbReference type="NCBI Taxonomy" id="2931392"/>
    <lineage>
        <taxon>Bacteria</taxon>
        <taxon>Pseudomonadati</taxon>
        <taxon>Pseudomonadota</taxon>
        <taxon>Alphaproteobacteria</taxon>
        <taxon>Hyphomicrobiales</taxon>
        <taxon>Tepidamorphaceae</taxon>
        <taxon>Microbaculum</taxon>
    </lineage>
</organism>